<reference evidence="2 3" key="1">
    <citation type="submission" date="2016-07" db="EMBL/GenBank/DDBJ databases">
        <title>Caryophanon latum genome sequencing.</title>
        <authorList>
            <person name="Verma A."/>
            <person name="Pal Y."/>
            <person name="Krishnamurthi S."/>
        </authorList>
    </citation>
    <scope>NUCLEOTIDE SEQUENCE [LARGE SCALE GENOMIC DNA]</scope>
    <source>
        <strain evidence="2 3">DSM 14151</strain>
    </source>
</reference>
<dbReference type="Gene3D" id="3.40.50.300">
    <property type="entry name" value="P-loop containing nucleotide triphosphate hydrolases"/>
    <property type="match status" value="1"/>
</dbReference>
<dbReference type="AlphaFoldDB" id="A0A1C0Z1N4"/>
<protein>
    <submittedName>
        <fullName evidence="2">Conjugal transfer protein TraE</fullName>
    </submittedName>
</protein>
<gene>
    <name evidence="2" type="ORF">A6K76_05495</name>
</gene>
<dbReference type="OrthoDB" id="9804380at2"/>
<dbReference type="NCBIfam" id="NF045971">
    <property type="entry name" value="conju_CD1110"/>
    <property type="match status" value="1"/>
</dbReference>
<dbReference type="Gene3D" id="1.10.8.730">
    <property type="match status" value="1"/>
</dbReference>
<dbReference type="PANTHER" id="PTHR30121:SF6">
    <property type="entry name" value="SLR6007 PROTEIN"/>
    <property type="match status" value="1"/>
</dbReference>
<evidence type="ECO:0000313" key="3">
    <source>
        <dbReference type="Proteomes" id="UP000093482"/>
    </source>
</evidence>
<dbReference type="InterPro" id="IPR027417">
    <property type="entry name" value="P-loop_NTPase"/>
</dbReference>
<dbReference type="PANTHER" id="PTHR30121">
    <property type="entry name" value="UNCHARACTERIZED PROTEIN YJGR-RELATED"/>
    <property type="match status" value="1"/>
</dbReference>
<organism evidence="2 3">
    <name type="scientific">Caryophanon latum</name>
    <dbReference type="NCBI Taxonomy" id="33977"/>
    <lineage>
        <taxon>Bacteria</taxon>
        <taxon>Bacillati</taxon>
        <taxon>Bacillota</taxon>
        <taxon>Bacilli</taxon>
        <taxon>Bacillales</taxon>
        <taxon>Caryophanaceae</taxon>
        <taxon>Caryophanon</taxon>
    </lineage>
</organism>
<dbReference type="Pfam" id="PF19044">
    <property type="entry name" value="P-loop_TraG"/>
    <property type="match status" value="1"/>
</dbReference>
<feature type="domain" description="TraG P-loop" evidence="1">
    <location>
        <begin position="635"/>
        <end position="764"/>
    </location>
</feature>
<dbReference type="RefSeq" id="WP_066461776.1">
    <property type="nucleotide sequence ID" value="NZ_MATO01000010.1"/>
</dbReference>
<accession>A0A1C0Z1N4</accession>
<evidence type="ECO:0000259" key="1">
    <source>
        <dbReference type="Pfam" id="PF19044"/>
    </source>
</evidence>
<dbReference type="SUPFAM" id="SSF52540">
    <property type="entry name" value="P-loop containing nucleoside triphosphate hydrolases"/>
    <property type="match status" value="1"/>
</dbReference>
<dbReference type="InterPro" id="IPR043964">
    <property type="entry name" value="P-loop_TraG"/>
</dbReference>
<comment type="caution">
    <text evidence="2">The sequence shown here is derived from an EMBL/GenBank/DDBJ whole genome shotgun (WGS) entry which is preliminary data.</text>
</comment>
<evidence type="ECO:0000313" key="2">
    <source>
        <dbReference type="EMBL" id="OCS93349.1"/>
    </source>
</evidence>
<name>A0A1C0Z1N4_9BACL</name>
<dbReference type="EMBL" id="MATO01000010">
    <property type="protein sequence ID" value="OCS93349.1"/>
    <property type="molecule type" value="Genomic_DNA"/>
</dbReference>
<keyword evidence="3" id="KW-1185">Reference proteome</keyword>
<dbReference type="InterPro" id="IPR051162">
    <property type="entry name" value="T4SS_component"/>
</dbReference>
<sequence length="808" mass="93062">MAKRSANELRRFNLLQVLQRILDKKKQKTKSTQDTLTYKKMYKNGICNVTGNVYNKMIRFSDISYQLSQDEMKQRIFAQYSSLLNSFDANVQLQLTFINYRMTAEELLDAAYEYTKEASDIVIEEFKNLQHEYFSFLDTQRQKGSNGIIRNKYLVFTIIDQSYDSAIRRLESIEANIKANFQSMGVVTEGLDGLERMSIINFLLNGNTQHYLELEYVPKETLKTYSLKDFIAPRSIDFSYKNDEFKLNNKHVATLYLSIEASELSDRALAEYLDLELEMLISMHIYSLDQQKAVKMVKTKASDLDSIKIEEQKKAIKAGYDMDILPTDLNMHVEESRKILADLQRENEKYFYLTFTITVFEDTEKDLENAIFRLNSVAQKQNCTLKKMKYQQEKGFISSLPLGYNVTEKDLERGLTTSSTAIFVPFTTQELYQEDNEPIYYGLNALSNNMIQVSRKNLKNPNGLFLGTPGSGKSFSAKREITDTYLRTADDILICDPEGEYPPFVAKLGGDVVTIGLNSQQFINPLDISLDYGEGESPIAFKADFILTMMELIAGGKIGLSARQKTIVDKCVRQIYRRYLEKPVPENVPILEDLFNAFKESNTIEGNELADALELYVHGSLNVFNHRTSINANNRLVCFNIKELGSNLRELGMLVLQDHVWNKVTINRNRSKRTWYYMDEFHKLLAEEQTSNYSVEFWKRFRKWGGIPTGITQNVKDLLSSPRIETILDNSDFIYLLNQATSDRFILQKKLGISDYQANYITNSGEGEGLIVYNDVILPFKDKFPKNNSLYAVMTTKTDEIKRLRGAD</sequence>
<proteinExistence type="predicted"/>
<dbReference type="Proteomes" id="UP000093482">
    <property type="component" value="Unassembled WGS sequence"/>
</dbReference>